<evidence type="ECO:0008006" key="5">
    <source>
        <dbReference type="Google" id="ProtNLM"/>
    </source>
</evidence>
<dbReference type="AlphaFoldDB" id="Q13ZA3"/>
<dbReference type="PROSITE" id="PS51257">
    <property type="entry name" value="PROKAR_LIPOPROTEIN"/>
    <property type="match status" value="1"/>
</dbReference>
<name>Q13ZA3_PARXL</name>
<keyword evidence="2" id="KW-0732">Signal</keyword>
<accession>Q13ZA3</accession>
<feature type="signal peptide" evidence="2">
    <location>
        <begin position="1"/>
        <end position="20"/>
    </location>
</feature>
<protein>
    <recommendedName>
        <fullName evidence="5">Lipoprotein</fullName>
    </recommendedName>
</protein>
<feature type="compositionally biased region" description="Basic and acidic residues" evidence="1">
    <location>
        <begin position="54"/>
        <end position="65"/>
    </location>
</feature>
<dbReference type="STRING" id="266265.Bxe_A4551"/>
<feature type="chain" id="PRO_5004182758" description="Lipoprotein" evidence="2">
    <location>
        <begin position="21"/>
        <end position="65"/>
    </location>
</feature>
<reference evidence="3 4" key="1">
    <citation type="journal article" date="2006" name="Proc. Natl. Acad. Sci. U.S.A.">
        <title>Burkholderia xenovorans LB400 harbors a multi-replicon, 9.73-Mbp genome shaped for versatility.</title>
        <authorList>
            <person name="Chain P.S."/>
            <person name="Denef V.J."/>
            <person name="Konstantinidis K.T."/>
            <person name="Vergez L.M."/>
            <person name="Agullo L."/>
            <person name="Reyes V.L."/>
            <person name="Hauser L."/>
            <person name="Cordova M."/>
            <person name="Gomez L."/>
            <person name="Gonzalez M."/>
            <person name="Land M."/>
            <person name="Lao V."/>
            <person name="Larimer F."/>
            <person name="LiPuma J.J."/>
            <person name="Mahenthiralingam E."/>
            <person name="Malfatti S.A."/>
            <person name="Marx C.J."/>
            <person name="Parnell J.J."/>
            <person name="Ramette A."/>
            <person name="Richardson P."/>
            <person name="Seeger M."/>
            <person name="Smith D."/>
            <person name="Spilker T."/>
            <person name="Sul W.J."/>
            <person name="Tsoi T.V."/>
            <person name="Ulrich L.E."/>
            <person name="Zhulin I.B."/>
            <person name="Tiedje J.M."/>
        </authorList>
    </citation>
    <scope>NUCLEOTIDE SEQUENCE [LARGE SCALE GENOMIC DNA]</scope>
    <source>
        <strain evidence="3 4">LB400</strain>
    </source>
</reference>
<dbReference type="EMBL" id="CP000270">
    <property type="protein sequence ID" value="ABE30586.1"/>
    <property type="molecule type" value="Genomic_DNA"/>
</dbReference>
<proteinExistence type="predicted"/>
<sequence>MRKARVRQTLRAAFWLPASAAGVGGGGFFACRRQRAAGTRSRGQLPVLPSMARSVRDRPPRGQGA</sequence>
<evidence type="ECO:0000256" key="1">
    <source>
        <dbReference type="SAM" id="MobiDB-lite"/>
    </source>
</evidence>
<evidence type="ECO:0000256" key="2">
    <source>
        <dbReference type="SAM" id="SignalP"/>
    </source>
</evidence>
<organism evidence="3 4">
    <name type="scientific">Paraburkholderia xenovorans (strain LB400)</name>
    <dbReference type="NCBI Taxonomy" id="266265"/>
    <lineage>
        <taxon>Bacteria</taxon>
        <taxon>Pseudomonadati</taxon>
        <taxon>Pseudomonadota</taxon>
        <taxon>Betaproteobacteria</taxon>
        <taxon>Burkholderiales</taxon>
        <taxon>Burkholderiaceae</taxon>
        <taxon>Paraburkholderia</taxon>
    </lineage>
</organism>
<gene>
    <name evidence="3" type="ORF">Bxe_A4551</name>
</gene>
<dbReference type="KEGG" id="bxe:Bxe_A4551"/>
<keyword evidence="4" id="KW-1185">Reference proteome</keyword>
<dbReference type="Proteomes" id="UP000001817">
    <property type="component" value="Chromosome 1"/>
</dbReference>
<feature type="region of interest" description="Disordered" evidence="1">
    <location>
        <begin position="35"/>
        <end position="65"/>
    </location>
</feature>
<evidence type="ECO:0000313" key="3">
    <source>
        <dbReference type="EMBL" id="ABE30586.1"/>
    </source>
</evidence>
<evidence type="ECO:0000313" key="4">
    <source>
        <dbReference type="Proteomes" id="UP000001817"/>
    </source>
</evidence>